<keyword evidence="2" id="KW-1185">Reference proteome</keyword>
<dbReference type="GeneID" id="300178527"/>
<dbReference type="Proteomes" id="UP000057389">
    <property type="component" value="Unassembled WGS sequence"/>
</dbReference>
<dbReference type="EMBL" id="LMXU01000014">
    <property type="protein sequence ID" value="KWU01229.1"/>
    <property type="molecule type" value="Genomic_DNA"/>
</dbReference>
<proteinExistence type="predicted"/>
<gene>
    <name evidence="1" type="ORF">APQ14_05885</name>
</gene>
<name>A0A109D990_9VIBR</name>
<accession>A0A109D990</accession>
<dbReference type="OrthoDB" id="6110062at2"/>
<reference evidence="1 2" key="1">
    <citation type="submission" date="2015-11" db="EMBL/GenBank/DDBJ databases">
        <title>Draft WGS of Vibrio toranzoniae.</title>
        <authorList>
            <person name="Lasa A."/>
            <person name="Romalde J.L."/>
        </authorList>
    </citation>
    <scope>NUCLEOTIDE SEQUENCE [LARGE SCALE GENOMIC DNA]</scope>
    <source>
        <strain evidence="1 2">Vb 10.8</strain>
    </source>
</reference>
<sequence>MKWTIEEDLKLLTIVRQRFPELVKHTRLDAGMAFSQQLNIDFNSPHRDAAALLFRLEGAKILAKASRPTGDANKQRFRCLLADDLALYDYSVTLPTLKRALNPQTVNAVLHHFSVSDPHQPLSDTIGEISATLFLVPMQVEKVLIEHNQLVINRYRQCERAEAARASLGLSDLIIKQTPAAKLVDDINKCRARASKLYHVHERDGAEVLFSSDGTGFGKSYGVIQGYVEYIERFAETQASDYLFPEGGFTNLLFMSPQKSQIDLERSQKNKILTAGGEFICVLARKDIADLDFVDWASGKKNRKRYNQWYEGAKDSSYIKSAMRTLNYLMIQIDRCEEQIERLSAFGTLDAIQDKEMAEDQLKSYRNSLRSTIESACKALFDASSSENPIRDYVGRGIQARRERLHKTEQVEAEGKNQPKMSVHEVYFELIKQVLPFEVCKFRPSVLLMTTNKFDTSTYRLAPRQRGEGMRFESVGFDLLIGGKVKPEKPQISTVAAESHAVQVDYLRNEHFKSNPDCPFRRNNIRFTVVVDELHEAYTRLEDSCHVKLVKQENNLAHVLSVTGRIYNAVLSLDRREKPHEEQTTFEQEKVKFITALRELLADKCELSPGTTLGSVLEMFRDQLGAFEVNGDAAERIISITRNVFSFNAKMYVNEEGLKRIRMRNSEDDVTRTELYYEIEGDTTDANPTLHDLFQLISAILAACAQITNRHFKRWVKNGGQDNASSQNTPLGQFVDAANNVAGEVRHIFDRTTDENLLIDHFYTYLQPKTVFTMTPVTELNYVNKGAERTVILAFEMDLVKELPEAMLLRLLTGTENKVIGLSATSGFSHTKNGNFSRHFLQRYARDLGYSVVEREPADISMLKELRELRARIRDAHFKVFDAELPVLTDTYQCCETFRAVYDDIFSALREPLEYALSNPYKRRQHCRELEALLLAAYEGKNSLILSLSGGFKNAFARAYRQHQAAWRKQYGMSSKCDEKHEKQHDQILTFTPFQGRHTIHLVFFDSPLANVEDIKRETYVRDDNSVLVFMSTYNSAGTGLNYFVKYHDGDIEDANVPRLDVDFQHLVLINSSFYSEVMGNGANLNSLPNYVSVLKHLADDIAGHQMADFSVNFAQGDNYRLLMAEHGMSLFKVIVQAVGRVERRDTLLNTKIFLPSDVMHNVAFQFAGLNEDAGNEVVLESMSLLNYRLKEFCEELSRNHSFDSAELRRTFEQSVLNDGRRIDAVHKRVLKTDWMNRVRDGGFEYLDLCNLFRDRDSFANPERWLEKLQAHPQYAVNRQMQSIHDKLFISRRQGNQPILLCHKRGPDGLAHPDYSALSDFAGGAREYRPELTIFPQYSKDVDFTPGNLVGELMRECADIQKTAFAKVVPHPKLVPLLKGNVGEYLFDRVLAHYGVLPLDDMQVFERLEPLVYEFFDRFIEVGDDLVCVDVKRWATKLDDLTRAEDTLEKSDNKIRQIRDIASQAADLDGQEQVRAALAGRYQRIKFVYLNAAYSQNPNNLMWQDNVDHTIHYLNLLQADHQYYQPLDRERLRRQDKSKLDTTLHINPMLDTLLGR</sequence>
<evidence type="ECO:0000313" key="2">
    <source>
        <dbReference type="Proteomes" id="UP000057389"/>
    </source>
</evidence>
<dbReference type="RefSeq" id="WP_060467798.1">
    <property type="nucleotide sequence ID" value="NZ_AP025514.1"/>
</dbReference>
<protein>
    <submittedName>
        <fullName evidence="1">Uncharacterized protein</fullName>
    </submittedName>
</protein>
<evidence type="ECO:0000313" key="1">
    <source>
        <dbReference type="EMBL" id="KWU01229.1"/>
    </source>
</evidence>
<organism evidence="1 2">
    <name type="scientific">Vibrio toranzoniae</name>
    <dbReference type="NCBI Taxonomy" id="1194427"/>
    <lineage>
        <taxon>Bacteria</taxon>
        <taxon>Pseudomonadati</taxon>
        <taxon>Pseudomonadota</taxon>
        <taxon>Gammaproteobacteria</taxon>
        <taxon>Vibrionales</taxon>
        <taxon>Vibrionaceae</taxon>
        <taxon>Vibrio</taxon>
    </lineage>
</organism>
<comment type="caution">
    <text evidence="1">The sequence shown here is derived from an EMBL/GenBank/DDBJ whole genome shotgun (WGS) entry which is preliminary data.</text>
</comment>